<reference evidence="1" key="2">
    <citation type="journal article" date="2020" name="Nat. Commun.">
        <title>Large-scale genome sequencing of mycorrhizal fungi provides insights into the early evolution of symbiotic traits.</title>
        <authorList>
            <person name="Miyauchi S."/>
            <person name="Kiss E."/>
            <person name="Kuo A."/>
            <person name="Drula E."/>
            <person name="Kohler A."/>
            <person name="Sanchez-Garcia M."/>
            <person name="Morin E."/>
            <person name="Andreopoulos B."/>
            <person name="Barry K.W."/>
            <person name="Bonito G."/>
            <person name="Buee M."/>
            <person name="Carver A."/>
            <person name="Chen C."/>
            <person name="Cichocki N."/>
            <person name="Clum A."/>
            <person name="Culley D."/>
            <person name="Crous P.W."/>
            <person name="Fauchery L."/>
            <person name="Girlanda M."/>
            <person name="Hayes R.D."/>
            <person name="Keri Z."/>
            <person name="LaButti K."/>
            <person name="Lipzen A."/>
            <person name="Lombard V."/>
            <person name="Magnuson J."/>
            <person name="Maillard F."/>
            <person name="Murat C."/>
            <person name="Nolan M."/>
            <person name="Ohm R.A."/>
            <person name="Pangilinan J."/>
            <person name="Pereira M.F."/>
            <person name="Perotto S."/>
            <person name="Peter M."/>
            <person name="Pfister S."/>
            <person name="Riley R."/>
            <person name="Sitrit Y."/>
            <person name="Stielow J.B."/>
            <person name="Szollosi G."/>
            <person name="Zifcakova L."/>
            <person name="Stursova M."/>
            <person name="Spatafora J.W."/>
            <person name="Tedersoo L."/>
            <person name="Vaario L.M."/>
            <person name="Yamada A."/>
            <person name="Yan M."/>
            <person name="Wang P."/>
            <person name="Xu J."/>
            <person name="Bruns T."/>
            <person name="Baldrian P."/>
            <person name="Vilgalys R."/>
            <person name="Dunand C."/>
            <person name="Henrissat B."/>
            <person name="Grigoriev I.V."/>
            <person name="Hibbett D."/>
            <person name="Nagy L.G."/>
            <person name="Martin F.M."/>
        </authorList>
    </citation>
    <scope>NUCLEOTIDE SEQUENCE</scope>
    <source>
        <strain evidence="1">P2</strain>
    </source>
</reference>
<evidence type="ECO:0000313" key="1">
    <source>
        <dbReference type="EMBL" id="KAF9649059.1"/>
    </source>
</evidence>
<name>A0ACB6ZHT2_THEGA</name>
<organism evidence="1 2">
    <name type="scientific">Thelephora ganbajun</name>
    <name type="common">Ganba fungus</name>
    <dbReference type="NCBI Taxonomy" id="370292"/>
    <lineage>
        <taxon>Eukaryota</taxon>
        <taxon>Fungi</taxon>
        <taxon>Dikarya</taxon>
        <taxon>Basidiomycota</taxon>
        <taxon>Agaricomycotina</taxon>
        <taxon>Agaricomycetes</taxon>
        <taxon>Thelephorales</taxon>
        <taxon>Thelephoraceae</taxon>
        <taxon>Thelephora</taxon>
    </lineage>
</organism>
<comment type="caution">
    <text evidence="1">The sequence shown here is derived from an EMBL/GenBank/DDBJ whole genome shotgun (WGS) entry which is preliminary data.</text>
</comment>
<gene>
    <name evidence="1" type="ORF">BDM02DRAFT_1981864</name>
</gene>
<proteinExistence type="predicted"/>
<accession>A0ACB6ZHT2</accession>
<dbReference type="EMBL" id="MU118003">
    <property type="protein sequence ID" value="KAF9649059.1"/>
    <property type="molecule type" value="Genomic_DNA"/>
</dbReference>
<evidence type="ECO:0000313" key="2">
    <source>
        <dbReference type="Proteomes" id="UP000886501"/>
    </source>
</evidence>
<protein>
    <submittedName>
        <fullName evidence="1">Uncharacterized protein</fullName>
    </submittedName>
</protein>
<keyword evidence="2" id="KW-1185">Reference proteome</keyword>
<reference evidence="1" key="1">
    <citation type="submission" date="2019-10" db="EMBL/GenBank/DDBJ databases">
        <authorList>
            <consortium name="DOE Joint Genome Institute"/>
            <person name="Kuo A."/>
            <person name="Miyauchi S."/>
            <person name="Kiss E."/>
            <person name="Drula E."/>
            <person name="Kohler A."/>
            <person name="Sanchez-Garcia M."/>
            <person name="Andreopoulos B."/>
            <person name="Barry K.W."/>
            <person name="Bonito G."/>
            <person name="Buee M."/>
            <person name="Carver A."/>
            <person name="Chen C."/>
            <person name="Cichocki N."/>
            <person name="Clum A."/>
            <person name="Culley D."/>
            <person name="Crous P.W."/>
            <person name="Fauchery L."/>
            <person name="Girlanda M."/>
            <person name="Hayes R."/>
            <person name="Keri Z."/>
            <person name="Labutti K."/>
            <person name="Lipzen A."/>
            <person name="Lombard V."/>
            <person name="Magnuson J."/>
            <person name="Maillard F."/>
            <person name="Morin E."/>
            <person name="Murat C."/>
            <person name="Nolan M."/>
            <person name="Ohm R."/>
            <person name="Pangilinan J."/>
            <person name="Pereira M."/>
            <person name="Perotto S."/>
            <person name="Peter M."/>
            <person name="Riley R."/>
            <person name="Sitrit Y."/>
            <person name="Stielow B."/>
            <person name="Szollosi G."/>
            <person name="Zifcakova L."/>
            <person name="Stursova M."/>
            <person name="Spatafora J.W."/>
            <person name="Tedersoo L."/>
            <person name="Vaario L.-M."/>
            <person name="Yamada A."/>
            <person name="Yan M."/>
            <person name="Wang P."/>
            <person name="Xu J."/>
            <person name="Bruns T."/>
            <person name="Baldrian P."/>
            <person name="Vilgalys R."/>
            <person name="Henrissat B."/>
            <person name="Grigoriev I.V."/>
            <person name="Hibbett D."/>
            <person name="Nagy L.G."/>
            <person name="Martin F.M."/>
        </authorList>
    </citation>
    <scope>NUCLEOTIDE SEQUENCE</scope>
    <source>
        <strain evidence="1">P2</strain>
    </source>
</reference>
<sequence length="186" mass="20771">MYHSAATVQISTLRQVTESLLEVGKRGDKPTGDTPRKKTRKYQDQWELTKSRDVVPKEWRQRGGSAKDSEAYLAEHLPLPDGDEEVAMDDGDAVIREADGEAEEVEEEVPTRSVASPISSPSSMGGVAIWRKRLSPPLIPASPVPAPVLKRAHKRTSSTWVTHYGNVNRETNQHLRWTETHLIILS</sequence>
<dbReference type="Proteomes" id="UP000886501">
    <property type="component" value="Unassembled WGS sequence"/>
</dbReference>